<sequence length="205" mass="23303">MEDFLQLVVKCFPIATFIVFITSCTSKPQKTETISSSQSVTESSEESEKEAIIIETKNPLMLDDVISEDRNVACGNQKDSSKSAETAEKKKEESKAEQEFILDETNPHFAFLLAGENRDQAQTFLHGKIAYEHSNAFQWAMKKRLAFDEGCWKHLSRRIGAIRAEGFEVRVNTRQARENKQNADRETKIDAVFNKYARGKKKSGE</sequence>
<dbReference type="UCSC" id="K02A11.2">
    <property type="organism name" value="c. elegans"/>
</dbReference>
<dbReference type="EMBL" id="BX284601">
    <property type="protein sequence ID" value="CAA99879.2"/>
    <property type="molecule type" value="Genomic_DNA"/>
</dbReference>
<feature type="region of interest" description="Disordered" evidence="1">
    <location>
        <begin position="74"/>
        <end position="95"/>
    </location>
</feature>
<dbReference type="OrthoDB" id="5871881at2759"/>
<evidence type="ECO:0000313" key="4">
    <source>
        <dbReference type="WormBase" id="K02A11.2"/>
    </source>
</evidence>
<dbReference type="SMR" id="Q21108"/>
<dbReference type="HOGENOM" id="CLU_1225754_0_0_1"/>
<dbReference type="PaxDb" id="6239-K02A11.2"/>
<feature type="compositionally biased region" description="Basic and acidic residues" evidence="1">
    <location>
        <begin position="79"/>
        <end position="95"/>
    </location>
</feature>
<name>Q21108_CAEEL</name>
<dbReference type="GeneID" id="186863"/>
<dbReference type="Proteomes" id="UP000001940">
    <property type="component" value="Chromosome I"/>
</dbReference>
<evidence type="ECO:0000256" key="1">
    <source>
        <dbReference type="SAM" id="MobiDB-lite"/>
    </source>
</evidence>
<protein>
    <submittedName>
        <fullName evidence="2">SPOR domain-containing protein</fullName>
    </submittedName>
</protein>
<accession>Q21108</accession>
<gene>
    <name evidence="2" type="ORF">CELE_K02A11.2</name>
    <name evidence="2 4" type="ORF">K02A11.2</name>
</gene>
<dbReference type="Bgee" id="WBGene00010487">
    <property type="expression patterns" value="Expressed in pharyngeal muscle cell (C elegans) and 2 other cell types or tissues"/>
</dbReference>
<dbReference type="OMA" id="SLGCCCK"/>
<dbReference type="WormBase" id="K02A11.2">
    <property type="protein sequence ID" value="CE41675"/>
    <property type="gene ID" value="WBGene00010487"/>
</dbReference>
<dbReference type="RefSeq" id="NP_492589.2">
    <property type="nucleotide sequence ID" value="NM_060188.2"/>
</dbReference>
<proteinExistence type="predicted"/>
<reference evidence="2 3" key="1">
    <citation type="journal article" date="1998" name="Science">
        <title>Genome sequence of the nematode C. elegans: a platform for investigating biology.</title>
        <authorList>
            <consortium name="The C. elegans sequencing consortium"/>
            <person name="Sulson J.E."/>
            <person name="Waterston R."/>
        </authorList>
    </citation>
    <scope>NUCLEOTIDE SEQUENCE [LARGE SCALE GENOMIC DNA]</scope>
    <source>
        <strain evidence="2 3">Bristol N2</strain>
    </source>
</reference>
<dbReference type="eggNOG" id="ENOG502THPJ">
    <property type="taxonomic scope" value="Eukaryota"/>
</dbReference>
<dbReference type="FunCoup" id="Q21108">
    <property type="interactions" value="1524"/>
</dbReference>
<evidence type="ECO:0000313" key="3">
    <source>
        <dbReference type="Proteomes" id="UP000001940"/>
    </source>
</evidence>
<dbReference type="InParanoid" id="Q21108"/>
<organism evidence="2 3">
    <name type="scientific">Caenorhabditis elegans</name>
    <dbReference type="NCBI Taxonomy" id="6239"/>
    <lineage>
        <taxon>Eukaryota</taxon>
        <taxon>Metazoa</taxon>
        <taxon>Ecdysozoa</taxon>
        <taxon>Nematoda</taxon>
        <taxon>Chromadorea</taxon>
        <taxon>Rhabditida</taxon>
        <taxon>Rhabditina</taxon>
        <taxon>Rhabditomorpha</taxon>
        <taxon>Rhabditoidea</taxon>
        <taxon>Rhabditidae</taxon>
        <taxon>Peloderinae</taxon>
        <taxon>Caenorhabditis</taxon>
    </lineage>
</organism>
<dbReference type="AGR" id="WB:WBGene00010487"/>
<dbReference type="CTD" id="186863"/>
<evidence type="ECO:0000313" key="2">
    <source>
        <dbReference type="EMBL" id="CAA99879.2"/>
    </source>
</evidence>
<keyword evidence="3" id="KW-1185">Reference proteome</keyword>
<dbReference type="AlphaFoldDB" id="Q21108"/>
<dbReference type="KEGG" id="cel:CELE_K02A11.2"/>